<organism evidence="1">
    <name type="scientific">hydrothermal vent metagenome</name>
    <dbReference type="NCBI Taxonomy" id="652676"/>
    <lineage>
        <taxon>unclassified sequences</taxon>
        <taxon>metagenomes</taxon>
        <taxon>ecological metagenomes</taxon>
    </lineage>
</organism>
<dbReference type="EMBL" id="UOEC01000067">
    <property type="protein sequence ID" value="VAV89715.1"/>
    <property type="molecule type" value="Genomic_DNA"/>
</dbReference>
<gene>
    <name evidence="1" type="ORF">MNBD_ALPHA08-1355</name>
</gene>
<protein>
    <submittedName>
        <fullName evidence="1">DNA mismatch repair protein MutS</fullName>
    </submittedName>
</protein>
<dbReference type="InterPro" id="IPR027417">
    <property type="entry name" value="P-loop_NTPase"/>
</dbReference>
<dbReference type="AlphaFoldDB" id="A0A3B0S2M9"/>
<sequence length="99" mass="10879">RSYGIQVAKLAGLPSAVIERASDVLAALEERRSQTDTTDTIDDLPLFNTTRPVSAHSGTGKKSAVVEKLAEIFPDELTPREALDALYRLKILLDEENKQ</sequence>
<dbReference type="Gene3D" id="6.10.140.430">
    <property type="match status" value="1"/>
</dbReference>
<proteinExistence type="predicted"/>
<accession>A0A3B0S2M9</accession>
<evidence type="ECO:0000313" key="1">
    <source>
        <dbReference type="EMBL" id="VAV89715.1"/>
    </source>
</evidence>
<name>A0A3B0S2M9_9ZZZZ</name>
<feature type="non-terminal residue" evidence="1">
    <location>
        <position position="1"/>
    </location>
</feature>
<reference evidence="1" key="1">
    <citation type="submission" date="2018-06" db="EMBL/GenBank/DDBJ databases">
        <authorList>
            <person name="Zhirakovskaya E."/>
        </authorList>
    </citation>
    <scope>NUCLEOTIDE SEQUENCE</scope>
</reference>
<dbReference type="Gene3D" id="3.40.50.300">
    <property type="entry name" value="P-loop containing nucleotide triphosphate hydrolases"/>
    <property type="match status" value="1"/>
</dbReference>